<dbReference type="InterPro" id="IPR045335">
    <property type="entry name" value="FtsQ_C_sf"/>
</dbReference>
<dbReference type="InterPro" id="IPR005548">
    <property type="entry name" value="Cell_div_FtsQ/DivIB_C"/>
</dbReference>
<evidence type="ECO:0000313" key="2">
    <source>
        <dbReference type="EMBL" id="MBL6903026.1"/>
    </source>
</evidence>
<reference evidence="2" key="1">
    <citation type="submission" date="2020-10" db="EMBL/GenBank/DDBJ databases">
        <title>Microbiome of the Black Sea water column analyzed by genome centric metagenomics.</title>
        <authorList>
            <person name="Cabello-Yeves P.J."/>
            <person name="Callieri C."/>
            <person name="Picazo A."/>
            <person name="Mehrshad M."/>
            <person name="Haro-Moreno J.M."/>
            <person name="Roda-Garcia J."/>
            <person name="Dzembekova N."/>
            <person name="Slabakova V."/>
            <person name="Slabakova N."/>
            <person name="Moncheva S."/>
            <person name="Rodriguez-Valera F."/>
        </authorList>
    </citation>
    <scope>NUCLEOTIDE SEQUENCE</scope>
    <source>
        <strain evidence="2">BS30m-G43</strain>
    </source>
</reference>
<dbReference type="Gene3D" id="3.40.50.11690">
    <property type="entry name" value="Cell division protein FtsQ/DivIB"/>
    <property type="match status" value="1"/>
</dbReference>
<proteinExistence type="predicted"/>
<name>A0A937JB29_9GAMM</name>
<dbReference type="PROSITE" id="PS51257">
    <property type="entry name" value="PROKAR_LIPOPROTEIN"/>
    <property type="match status" value="1"/>
</dbReference>
<dbReference type="Pfam" id="PF03799">
    <property type="entry name" value="FtsQ_DivIB_C"/>
    <property type="match status" value="1"/>
</dbReference>
<gene>
    <name evidence="2" type="ORF">ISR29_02380</name>
</gene>
<keyword evidence="2" id="KW-0132">Cell division</keyword>
<evidence type="ECO:0000259" key="1">
    <source>
        <dbReference type="Pfam" id="PF03799"/>
    </source>
</evidence>
<comment type="caution">
    <text evidence="2">The sequence shown here is derived from an EMBL/GenBank/DDBJ whole genome shotgun (WGS) entry which is preliminary data.</text>
</comment>
<protein>
    <submittedName>
        <fullName evidence="2">Cell division protein FtsQ</fullName>
    </submittedName>
</protein>
<dbReference type="AlphaFoldDB" id="A0A937JB29"/>
<accession>A0A937JB29</accession>
<feature type="domain" description="Cell division protein FtsQ/DivIB C-terminal" evidence="1">
    <location>
        <begin position="89"/>
        <end position="197"/>
    </location>
</feature>
<organism evidence="2 3">
    <name type="scientific">SAR86 cluster bacterium</name>
    <dbReference type="NCBI Taxonomy" id="2030880"/>
    <lineage>
        <taxon>Bacteria</taxon>
        <taxon>Pseudomonadati</taxon>
        <taxon>Pseudomonadota</taxon>
        <taxon>Gammaproteobacteria</taxon>
        <taxon>SAR86 cluster</taxon>
    </lineage>
</organism>
<sequence length="208" mass="24476">MLTYKYFFTVVLLIILSSCSNFKSIEVFFEDGFLYAGQKDLISELKLVKTRKEIKTTLLEQEWVEDFKIKFRINGNIRVIIKTKIPIFIWNDKYYVDSNMKTFSFDESNYDLVNVFCPSNQLNQARDLIDFINTSSILDQISFKKLDFKYSSGWILLSNNTEIKFGKNITKTRLTSFKQSLNYVYESKSIPSMIDLRYKDGVAFDYGK</sequence>
<keyword evidence="2" id="KW-0131">Cell cycle</keyword>
<dbReference type="GO" id="GO:0051301">
    <property type="term" value="P:cell division"/>
    <property type="evidence" value="ECO:0007669"/>
    <property type="project" value="UniProtKB-KW"/>
</dbReference>
<evidence type="ECO:0000313" key="3">
    <source>
        <dbReference type="Proteomes" id="UP000705230"/>
    </source>
</evidence>
<dbReference type="EMBL" id="JADHSG010000002">
    <property type="protein sequence ID" value="MBL6903026.1"/>
    <property type="molecule type" value="Genomic_DNA"/>
</dbReference>
<dbReference type="Proteomes" id="UP000705230">
    <property type="component" value="Unassembled WGS sequence"/>
</dbReference>